<protein>
    <recommendedName>
        <fullName evidence="3">Thioredoxin domain-containing protein</fullName>
    </recommendedName>
</protein>
<gene>
    <name evidence="1" type="ORF">DAPK24_047220</name>
</gene>
<proteinExistence type="predicted"/>
<reference evidence="1 2" key="1">
    <citation type="journal article" date="2023" name="Elife">
        <title>Identification of key yeast species and microbe-microbe interactions impacting larval growth of Drosophila in the wild.</title>
        <authorList>
            <person name="Mure A."/>
            <person name="Sugiura Y."/>
            <person name="Maeda R."/>
            <person name="Honda K."/>
            <person name="Sakurai N."/>
            <person name="Takahashi Y."/>
            <person name="Watada M."/>
            <person name="Katoh T."/>
            <person name="Gotoh A."/>
            <person name="Gotoh Y."/>
            <person name="Taniguchi I."/>
            <person name="Nakamura K."/>
            <person name="Hayashi T."/>
            <person name="Katayama T."/>
            <person name="Uemura T."/>
            <person name="Hattori Y."/>
        </authorList>
    </citation>
    <scope>NUCLEOTIDE SEQUENCE [LARGE SCALE GENOMIC DNA]</scope>
    <source>
        <strain evidence="1 2">PK-24</strain>
    </source>
</reference>
<organism evidence="1 2">
    <name type="scientific">Pichia kluyveri</name>
    <name type="common">Yeast</name>
    <dbReference type="NCBI Taxonomy" id="36015"/>
    <lineage>
        <taxon>Eukaryota</taxon>
        <taxon>Fungi</taxon>
        <taxon>Dikarya</taxon>
        <taxon>Ascomycota</taxon>
        <taxon>Saccharomycotina</taxon>
        <taxon>Pichiomycetes</taxon>
        <taxon>Pichiales</taxon>
        <taxon>Pichiaceae</taxon>
        <taxon>Pichia</taxon>
    </lineage>
</organism>
<sequence length="223" mass="25895">MTRDLLYDLRIKYEDSDDLIHVAPPICNPSFISRKRQYVDDDEAYEYDELKRKCIILPRVIKEQLNNNNKIQWFTISNLINSFDCILPYSDQLRKSINNIENYKIIKLVFLFDCSNINHLPLLESFVSNNVSVIGITPTYDLFNEQSFPIVLDPKGKICKLMKLVNPLGGGNYPVSSIILFNGNGREMVKIRLGYDYNILYDSLENNLSNVIHECITFIENNI</sequence>
<accession>A0AAV5RBZ4</accession>
<name>A0AAV5RBZ4_PICKL</name>
<evidence type="ECO:0008006" key="3">
    <source>
        <dbReference type="Google" id="ProtNLM"/>
    </source>
</evidence>
<dbReference type="Proteomes" id="UP001378960">
    <property type="component" value="Unassembled WGS sequence"/>
</dbReference>
<keyword evidence="2" id="KW-1185">Reference proteome</keyword>
<evidence type="ECO:0000313" key="2">
    <source>
        <dbReference type="Proteomes" id="UP001378960"/>
    </source>
</evidence>
<dbReference type="InterPro" id="IPR036249">
    <property type="entry name" value="Thioredoxin-like_sf"/>
</dbReference>
<comment type="caution">
    <text evidence="1">The sequence shown here is derived from an EMBL/GenBank/DDBJ whole genome shotgun (WGS) entry which is preliminary data.</text>
</comment>
<dbReference type="SUPFAM" id="SSF52833">
    <property type="entry name" value="Thioredoxin-like"/>
    <property type="match status" value="1"/>
</dbReference>
<evidence type="ECO:0000313" key="1">
    <source>
        <dbReference type="EMBL" id="GMM48124.1"/>
    </source>
</evidence>
<dbReference type="AlphaFoldDB" id="A0AAV5RBZ4"/>
<dbReference type="EMBL" id="BTGB01000009">
    <property type="protein sequence ID" value="GMM48124.1"/>
    <property type="molecule type" value="Genomic_DNA"/>
</dbReference>